<keyword evidence="1" id="KW-0732">Signal</keyword>
<keyword evidence="3" id="KW-1185">Reference proteome</keyword>
<accession>A0AAP0AXX0</accession>
<comment type="caution">
    <text evidence="2">The sequence shown here is derived from an EMBL/GenBank/DDBJ whole genome shotgun (WGS) entry which is preliminary data.</text>
</comment>
<protein>
    <recommendedName>
        <fullName evidence="4">Secreted protein</fullName>
    </recommendedName>
</protein>
<dbReference type="EMBL" id="JBBWWQ010000019">
    <property type="protein sequence ID" value="KAK8918911.1"/>
    <property type="molecule type" value="Genomic_DNA"/>
</dbReference>
<feature type="chain" id="PRO_5043022711" description="Secreted protein" evidence="1">
    <location>
        <begin position="26"/>
        <end position="90"/>
    </location>
</feature>
<organism evidence="2 3">
    <name type="scientific">Platanthera zijinensis</name>
    <dbReference type="NCBI Taxonomy" id="2320716"/>
    <lineage>
        <taxon>Eukaryota</taxon>
        <taxon>Viridiplantae</taxon>
        <taxon>Streptophyta</taxon>
        <taxon>Embryophyta</taxon>
        <taxon>Tracheophyta</taxon>
        <taxon>Spermatophyta</taxon>
        <taxon>Magnoliopsida</taxon>
        <taxon>Liliopsida</taxon>
        <taxon>Asparagales</taxon>
        <taxon>Orchidaceae</taxon>
        <taxon>Orchidoideae</taxon>
        <taxon>Orchideae</taxon>
        <taxon>Orchidinae</taxon>
        <taxon>Platanthera</taxon>
    </lineage>
</organism>
<gene>
    <name evidence="2" type="ORF">KSP39_PZI021052</name>
</gene>
<evidence type="ECO:0000313" key="2">
    <source>
        <dbReference type="EMBL" id="KAK8918911.1"/>
    </source>
</evidence>
<proteinExistence type="predicted"/>
<sequence>MEVGTFRSVAPLLFLFGRTVRLWLGEGGGYGIVQPQGITPPIFASSPRSLLSSWAILPAFPPHATSIRTLFHPADFTPANRTPQSHNFFS</sequence>
<reference evidence="2 3" key="1">
    <citation type="journal article" date="2022" name="Nat. Plants">
        <title>Genomes of leafy and leafless Platanthera orchids illuminate the evolution of mycoheterotrophy.</title>
        <authorList>
            <person name="Li M.H."/>
            <person name="Liu K.W."/>
            <person name="Li Z."/>
            <person name="Lu H.C."/>
            <person name="Ye Q.L."/>
            <person name="Zhang D."/>
            <person name="Wang J.Y."/>
            <person name="Li Y.F."/>
            <person name="Zhong Z.M."/>
            <person name="Liu X."/>
            <person name="Yu X."/>
            <person name="Liu D.K."/>
            <person name="Tu X.D."/>
            <person name="Liu B."/>
            <person name="Hao Y."/>
            <person name="Liao X.Y."/>
            <person name="Jiang Y.T."/>
            <person name="Sun W.H."/>
            <person name="Chen J."/>
            <person name="Chen Y.Q."/>
            <person name="Ai Y."/>
            <person name="Zhai J.W."/>
            <person name="Wu S.S."/>
            <person name="Zhou Z."/>
            <person name="Hsiao Y.Y."/>
            <person name="Wu W.L."/>
            <person name="Chen Y.Y."/>
            <person name="Lin Y.F."/>
            <person name="Hsu J.L."/>
            <person name="Li C.Y."/>
            <person name="Wang Z.W."/>
            <person name="Zhao X."/>
            <person name="Zhong W.Y."/>
            <person name="Ma X.K."/>
            <person name="Ma L."/>
            <person name="Huang J."/>
            <person name="Chen G.Z."/>
            <person name="Huang M.Z."/>
            <person name="Huang L."/>
            <person name="Peng D.H."/>
            <person name="Luo Y.B."/>
            <person name="Zou S.Q."/>
            <person name="Chen S.P."/>
            <person name="Lan S."/>
            <person name="Tsai W.C."/>
            <person name="Van de Peer Y."/>
            <person name="Liu Z.J."/>
        </authorList>
    </citation>
    <scope>NUCLEOTIDE SEQUENCE [LARGE SCALE GENOMIC DNA]</scope>
    <source>
        <strain evidence="2">Lor287</strain>
    </source>
</reference>
<dbReference type="Proteomes" id="UP001418222">
    <property type="component" value="Unassembled WGS sequence"/>
</dbReference>
<evidence type="ECO:0000256" key="1">
    <source>
        <dbReference type="SAM" id="SignalP"/>
    </source>
</evidence>
<feature type="signal peptide" evidence="1">
    <location>
        <begin position="1"/>
        <end position="25"/>
    </location>
</feature>
<evidence type="ECO:0000313" key="3">
    <source>
        <dbReference type="Proteomes" id="UP001418222"/>
    </source>
</evidence>
<evidence type="ECO:0008006" key="4">
    <source>
        <dbReference type="Google" id="ProtNLM"/>
    </source>
</evidence>
<dbReference type="AlphaFoldDB" id="A0AAP0AXX0"/>
<name>A0AAP0AXX0_9ASPA</name>